<reference evidence="1" key="1">
    <citation type="journal article" date="2020" name="Stud. Mycol.">
        <title>101 Dothideomycetes genomes: a test case for predicting lifestyles and emergence of pathogens.</title>
        <authorList>
            <person name="Haridas S."/>
            <person name="Albert R."/>
            <person name="Binder M."/>
            <person name="Bloem J."/>
            <person name="Labutti K."/>
            <person name="Salamov A."/>
            <person name="Andreopoulos B."/>
            <person name="Baker S."/>
            <person name="Barry K."/>
            <person name="Bills G."/>
            <person name="Bluhm B."/>
            <person name="Cannon C."/>
            <person name="Castanera R."/>
            <person name="Culley D."/>
            <person name="Daum C."/>
            <person name="Ezra D."/>
            <person name="Gonzalez J."/>
            <person name="Henrissat B."/>
            <person name="Kuo A."/>
            <person name="Liang C."/>
            <person name="Lipzen A."/>
            <person name="Lutzoni F."/>
            <person name="Magnuson J."/>
            <person name="Mondo S."/>
            <person name="Nolan M."/>
            <person name="Ohm R."/>
            <person name="Pangilinan J."/>
            <person name="Park H.-J."/>
            <person name="Ramirez L."/>
            <person name="Alfaro M."/>
            <person name="Sun H."/>
            <person name="Tritt A."/>
            <person name="Yoshinaga Y."/>
            <person name="Zwiers L.-H."/>
            <person name="Turgeon B."/>
            <person name="Goodwin S."/>
            <person name="Spatafora J."/>
            <person name="Crous P."/>
            <person name="Grigoriev I."/>
        </authorList>
    </citation>
    <scope>NUCLEOTIDE SEQUENCE</scope>
    <source>
        <strain evidence="1">CBS 525.71</strain>
    </source>
</reference>
<sequence>MLFTTILSTLALTSFSAASPLAPRQIGAPLSPWKITSLYSYKPSSQPGPDKNSRIFVRIEDPNTIYLMRASRFGFGVFGALTADCTISWPFPDGQPPFEQEILCTPAAEYPSGNFSVTLTPGSGGETVLDFGLKIVERRETTILANNYFYRQFEGEVSFKVGENYTGSCGEAGVCAGQLEGEVAVVQEVTQSVGSCEEYGGCT</sequence>
<dbReference type="Proteomes" id="UP000799754">
    <property type="component" value="Unassembled WGS sequence"/>
</dbReference>
<accession>A0ACB6SGB1</accession>
<dbReference type="EMBL" id="MU006701">
    <property type="protein sequence ID" value="KAF2633206.1"/>
    <property type="molecule type" value="Genomic_DNA"/>
</dbReference>
<evidence type="ECO:0000313" key="1">
    <source>
        <dbReference type="EMBL" id="KAF2633206.1"/>
    </source>
</evidence>
<protein>
    <submittedName>
        <fullName evidence="1">Uncharacterized protein</fullName>
    </submittedName>
</protein>
<name>A0ACB6SGB1_9PLEO</name>
<proteinExistence type="predicted"/>
<organism evidence="1 2">
    <name type="scientific">Macroventuria anomochaeta</name>
    <dbReference type="NCBI Taxonomy" id="301207"/>
    <lineage>
        <taxon>Eukaryota</taxon>
        <taxon>Fungi</taxon>
        <taxon>Dikarya</taxon>
        <taxon>Ascomycota</taxon>
        <taxon>Pezizomycotina</taxon>
        <taxon>Dothideomycetes</taxon>
        <taxon>Pleosporomycetidae</taxon>
        <taxon>Pleosporales</taxon>
        <taxon>Pleosporineae</taxon>
        <taxon>Didymellaceae</taxon>
        <taxon>Macroventuria</taxon>
    </lineage>
</organism>
<evidence type="ECO:0000313" key="2">
    <source>
        <dbReference type="Proteomes" id="UP000799754"/>
    </source>
</evidence>
<comment type="caution">
    <text evidence="1">The sequence shown here is derived from an EMBL/GenBank/DDBJ whole genome shotgun (WGS) entry which is preliminary data.</text>
</comment>
<gene>
    <name evidence="1" type="ORF">BU25DRAFT_405134</name>
</gene>
<keyword evidence="2" id="KW-1185">Reference proteome</keyword>